<evidence type="ECO:0000256" key="10">
    <source>
        <dbReference type="SAM" id="MobiDB-lite"/>
    </source>
</evidence>
<dbReference type="SUPFAM" id="SSF57850">
    <property type="entry name" value="RING/U-box"/>
    <property type="match status" value="1"/>
</dbReference>
<dbReference type="AlphaFoldDB" id="A0AAN7LUL7"/>
<organism evidence="13 14">
    <name type="scientific">Trapa natans</name>
    <name type="common">Water chestnut</name>
    <dbReference type="NCBI Taxonomy" id="22666"/>
    <lineage>
        <taxon>Eukaryota</taxon>
        <taxon>Viridiplantae</taxon>
        <taxon>Streptophyta</taxon>
        <taxon>Embryophyta</taxon>
        <taxon>Tracheophyta</taxon>
        <taxon>Spermatophyta</taxon>
        <taxon>Magnoliopsida</taxon>
        <taxon>eudicotyledons</taxon>
        <taxon>Gunneridae</taxon>
        <taxon>Pentapetalae</taxon>
        <taxon>rosids</taxon>
        <taxon>malvids</taxon>
        <taxon>Myrtales</taxon>
        <taxon>Lythraceae</taxon>
        <taxon>Trapa</taxon>
    </lineage>
</organism>
<sequence length="278" mass="31041">MKPQWSHHHRRLLFYVDTAPYTTPSSPLYPTIPLSRGHPLPLLSPPFSSARAADISRRTIHHPPPLVRPAPLSPAPTLDSSIAVTIMVLISALFFMGFFSIYLRRFTTEDSPSYAGTNVLRRRPAPTPGHLSSCSRIRRGLDPAIISSLPSHAYDGTAKYFQVDCPVCLSEFEEGEVVKAIPHCGHVFHVQCIDRWLHTHVSCPVCRTTRLLEAKPSAAESAEVSRSPTVAEAERDARCPGSVEQETLRAVTRCNSWSHLWREEPGARRGSLYRTRSF</sequence>
<evidence type="ECO:0000256" key="5">
    <source>
        <dbReference type="ARBA" id="ARBA00022771"/>
    </source>
</evidence>
<keyword evidence="11" id="KW-1133">Transmembrane helix</keyword>
<comment type="caution">
    <text evidence="13">The sequence shown here is derived from an EMBL/GenBank/DDBJ whole genome shotgun (WGS) entry which is preliminary data.</text>
</comment>
<evidence type="ECO:0000256" key="2">
    <source>
        <dbReference type="ARBA" id="ARBA00004906"/>
    </source>
</evidence>
<dbReference type="GO" id="GO:0008270">
    <property type="term" value="F:zinc ion binding"/>
    <property type="evidence" value="ECO:0007669"/>
    <property type="project" value="UniProtKB-KW"/>
</dbReference>
<dbReference type="EC" id="2.3.2.27" evidence="3"/>
<evidence type="ECO:0000313" key="13">
    <source>
        <dbReference type="EMBL" id="KAK4791249.1"/>
    </source>
</evidence>
<keyword evidence="4" id="KW-0479">Metal-binding</keyword>
<protein>
    <recommendedName>
        <fullName evidence="3">RING-type E3 ubiquitin transferase</fullName>
        <ecNumber evidence="3">2.3.2.27</ecNumber>
    </recommendedName>
</protein>
<feature type="region of interest" description="Disordered" evidence="10">
    <location>
        <begin position="217"/>
        <end position="236"/>
    </location>
</feature>
<keyword evidence="11" id="KW-0812">Transmembrane</keyword>
<dbReference type="Pfam" id="PF13639">
    <property type="entry name" value="zf-RING_2"/>
    <property type="match status" value="1"/>
</dbReference>
<evidence type="ECO:0000256" key="6">
    <source>
        <dbReference type="ARBA" id="ARBA00022786"/>
    </source>
</evidence>
<evidence type="ECO:0000256" key="3">
    <source>
        <dbReference type="ARBA" id="ARBA00012483"/>
    </source>
</evidence>
<comment type="similarity">
    <text evidence="8">Belongs to the RING-type zinc finger family. ATL subfamily.</text>
</comment>
<accession>A0AAN7LUL7</accession>
<name>A0AAN7LUL7_TRANT</name>
<keyword evidence="5 9" id="KW-0863">Zinc-finger</keyword>
<dbReference type="InterPro" id="IPR053238">
    <property type="entry name" value="RING-H2_zinc_finger"/>
</dbReference>
<evidence type="ECO:0000256" key="1">
    <source>
        <dbReference type="ARBA" id="ARBA00000900"/>
    </source>
</evidence>
<comment type="catalytic activity">
    <reaction evidence="1">
        <text>S-ubiquitinyl-[E2 ubiquitin-conjugating enzyme]-L-cysteine + [acceptor protein]-L-lysine = [E2 ubiquitin-conjugating enzyme]-L-cysteine + N(6)-ubiquitinyl-[acceptor protein]-L-lysine.</text>
        <dbReference type="EC" id="2.3.2.27"/>
    </reaction>
</comment>
<dbReference type="PANTHER" id="PTHR14155">
    <property type="entry name" value="RING FINGER DOMAIN-CONTAINING"/>
    <property type="match status" value="1"/>
</dbReference>
<keyword evidence="7" id="KW-0862">Zinc</keyword>
<dbReference type="InterPro" id="IPR013083">
    <property type="entry name" value="Znf_RING/FYVE/PHD"/>
</dbReference>
<dbReference type="CDD" id="cd16461">
    <property type="entry name" value="RING-H2_EL5-like"/>
    <property type="match status" value="1"/>
</dbReference>
<evidence type="ECO:0000313" key="14">
    <source>
        <dbReference type="Proteomes" id="UP001346149"/>
    </source>
</evidence>
<keyword evidence="11" id="KW-0472">Membrane</keyword>
<dbReference type="InterPro" id="IPR001841">
    <property type="entry name" value="Znf_RING"/>
</dbReference>
<gene>
    <name evidence="13" type="ORF">SAY86_031662</name>
</gene>
<dbReference type="PANTHER" id="PTHR14155:SF592">
    <property type="entry name" value="RING-H2 FINGER PROTEIN ATL57"/>
    <property type="match status" value="1"/>
</dbReference>
<dbReference type="Gene3D" id="3.30.40.10">
    <property type="entry name" value="Zinc/RING finger domain, C3HC4 (zinc finger)"/>
    <property type="match status" value="1"/>
</dbReference>
<evidence type="ECO:0000259" key="12">
    <source>
        <dbReference type="PROSITE" id="PS50089"/>
    </source>
</evidence>
<dbReference type="PROSITE" id="PS50089">
    <property type="entry name" value="ZF_RING_2"/>
    <property type="match status" value="1"/>
</dbReference>
<proteinExistence type="inferred from homology"/>
<feature type="transmembrane region" description="Helical" evidence="11">
    <location>
        <begin position="82"/>
        <end position="103"/>
    </location>
</feature>
<dbReference type="Proteomes" id="UP001346149">
    <property type="component" value="Unassembled WGS sequence"/>
</dbReference>
<reference evidence="13 14" key="1">
    <citation type="journal article" date="2023" name="Hortic Res">
        <title>Pangenome of water caltrop reveals structural variations and asymmetric subgenome divergence after allopolyploidization.</title>
        <authorList>
            <person name="Zhang X."/>
            <person name="Chen Y."/>
            <person name="Wang L."/>
            <person name="Yuan Y."/>
            <person name="Fang M."/>
            <person name="Shi L."/>
            <person name="Lu R."/>
            <person name="Comes H.P."/>
            <person name="Ma Y."/>
            <person name="Chen Y."/>
            <person name="Huang G."/>
            <person name="Zhou Y."/>
            <person name="Zheng Z."/>
            <person name="Qiu Y."/>
        </authorList>
    </citation>
    <scope>NUCLEOTIDE SEQUENCE [LARGE SCALE GENOMIC DNA]</scope>
    <source>
        <strain evidence="13">F231</strain>
    </source>
</reference>
<keyword evidence="14" id="KW-1185">Reference proteome</keyword>
<evidence type="ECO:0000256" key="9">
    <source>
        <dbReference type="PROSITE-ProRule" id="PRU00175"/>
    </source>
</evidence>
<feature type="domain" description="RING-type" evidence="12">
    <location>
        <begin position="165"/>
        <end position="207"/>
    </location>
</feature>
<comment type="pathway">
    <text evidence="2">Protein modification; protein ubiquitination.</text>
</comment>
<keyword evidence="6" id="KW-0833">Ubl conjugation pathway</keyword>
<dbReference type="EMBL" id="JAXQNO010000009">
    <property type="protein sequence ID" value="KAK4791249.1"/>
    <property type="molecule type" value="Genomic_DNA"/>
</dbReference>
<evidence type="ECO:0000256" key="8">
    <source>
        <dbReference type="ARBA" id="ARBA00024209"/>
    </source>
</evidence>
<dbReference type="GO" id="GO:0061630">
    <property type="term" value="F:ubiquitin protein ligase activity"/>
    <property type="evidence" value="ECO:0007669"/>
    <property type="project" value="UniProtKB-EC"/>
</dbReference>
<dbReference type="SMART" id="SM00184">
    <property type="entry name" value="RING"/>
    <property type="match status" value="1"/>
</dbReference>
<evidence type="ECO:0000256" key="4">
    <source>
        <dbReference type="ARBA" id="ARBA00022723"/>
    </source>
</evidence>
<evidence type="ECO:0000256" key="7">
    <source>
        <dbReference type="ARBA" id="ARBA00022833"/>
    </source>
</evidence>
<evidence type="ECO:0000256" key="11">
    <source>
        <dbReference type="SAM" id="Phobius"/>
    </source>
</evidence>